<dbReference type="RefSeq" id="WP_009516850.1">
    <property type="nucleotide sequence ID" value="NZ_CCAE010000023.1"/>
</dbReference>
<proteinExistence type="predicted"/>
<gene>
    <name evidence="2" type="ORF">BN948_02875</name>
</gene>
<keyword evidence="1" id="KW-1133">Transmembrane helix</keyword>
<feature type="transmembrane region" description="Helical" evidence="1">
    <location>
        <begin position="114"/>
        <end position="136"/>
    </location>
</feature>
<dbReference type="EMBL" id="CCAE010000023">
    <property type="protein sequence ID" value="CDN88441.1"/>
    <property type="molecule type" value="Genomic_DNA"/>
</dbReference>
<feature type="transmembrane region" description="Helical" evidence="1">
    <location>
        <begin position="182"/>
        <end position="201"/>
    </location>
</feature>
<organism evidence="2 3">
    <name type="scientific">Hydrogenophaga intermedia</name>
    <dbReference type="NCBI Taxonomy" id="65786"/>
    <lineage>
        <taxon>Bacteria</taxon>
        <taxon>Pseudomonadati</taxon>
        <taxon>Pseudomonadota</taxon>
        <taxon>Betaproteobacteria</taxon>
        <taxon>Burkholderiales</taxon>
        <taxon>Comamonadaceae</taxon>
        <taxon>Hydrogenophaga</taxon>
    </lineage>
</organism>
<protein>
    <recommendedName>
        <fullName evidence="4">DUF2157 domain-containing protein</fullName>
    </recommendedName>
</protein>
<feature type="transmembrane region" description="Helical" evidence="1">
    <location>
        <begin position="317"/>
        <end position="338"/>
    </location>
</feature>
<name>A0A1L1PUY1_HYDIT</name>
<dbReference type="Proteomes" id="UP000028878">
    <property type="component" value="Unassembled WGS sequence"/>
</dbReference>
<reference evidence="3" key="2">
    <citation type="submission" date="2014-11" db="EMBL/GenBank/DDBJ databases">
        <title>Draft genome sequence of Hydrogenophaga intermedia S1.</title>
        <authorList>
            <person name="Gan H.M."/>
            <person name="Chew T.H."/>
            <person name="Stolz A."/>
        </authorList>
    </citation>
    <scope>NUCLEOTIDE SEQUENCE [LARGE SCALE GENOMIC DNA]</scope>
    <source>
        <strain evidence="3">S1</strain>
    </source>
</reference>
<evidence type="ECO:0000256" key="1">
    <source>
        <dbReference type="SAM" id="Phobius"/>
    </source>
</evidence>
<feature type="transmembrane region" description="Helical" evidence="1">
    <location>
        <begin position="245"/>
        <end position="264"/>
    </location>
</feature>
<keyword evidence="3" id="KW-1185">Reference proteome</keyword>
<feature type="transmembrane region" description="Helical" evidence="1">
    <location>
        <begin position="58"/>
        <end position="76"/>
    </location>
</feature>
<accession>A0A1L1PUY1</accession>
<feature type="transmembrane region" description="Helical" evidence="1">
    <location>
        <begin position="82"/>
        <end position="102"/>
    </location>
</feature>
<keyword evidence="1" id="KW-0812">Transmembrane</keyword>
<keyword evidence="1" id="KW-0472">Membrane</keyword>
<evidence type="ECO:0000313" key="2">
    <source>
        <dbReference type="EMBL" id="CDN88441.1"/>
    </source>
</evidence>
<reference evidence="3" key="1">
    <citation type="submission" date="2014-02" db="EMBL/GenBank/DDBJ databases">
        <authorList>
            <person name="Gan H."/>
        </authorList>
    </citation>
    <scope>NUCLEOTIDE SEQUENCE [LARGE SCALE GENOMIC DNA]</scope>
    <source>
        <strain evidence="3">S1</strain>
    </source>
</reference>
<feature type="transmembrane region" description="Helical" evidence="1">
    <location>
        <begin position="270"/>
        <end position="288"/>
    </location>
</feature>
<evidence type="ECO:0008006" key="4">
    <source>
        <dbReference type="Google" id="ProtNLM"/>
    </source>
</evidence>
<dbReference type="AlphaFoldDB" id="A0A1L1PUY1"/>
<sequence length="363" mass="40463">MSDENTPAPERSQRLQIDWPRLQAAAQAGDISPEQAERLWARWAGDAIAPARFSFTHVLYYFGGLLAIGAMTLFMTLGWELFGAWGVLLLSVGYGVGAVAVARHLQGRGLHIPAGILATLAVCLVPLAAWSVQSGLGLWPEGGPDSYRDYHRLIDWRWLTLELLTLAAAVVMLWWLRLPFMVMPVAVTLWYLNMDVAHMLTRQEGFDWEFTRDVSLVFGLATCAIAVWVDLRCRLASDPRDRQDFAFWLYLFGAIMFWCGLSFRESDSELSKLGYALINVVLVFLGAAIARRVFTVFGAIGVAGYVGYLSYKVFADSLLFPFVLTLLGLGFVALGIWWQRREARIHARLAGWLPTALSPLAEG</sequence>
<evidence type="ECO:0000313" key="3">
    <source>
        <dbReference type="Proteomes" id="UP000028878"/>
    </source>
</evidence>
<feature type="transmembrane region" description="Helical" evidence="1">
    <location>
        <begin position="213"/>
        <end position="233"/>
    </location>
</feature>